<evidence type="ECO:0000256" key="3">
    <source>
        <dbReference type="SAM" id="MobiDB-lite"/>
    </source>
</evidence>
<dbReference type="Gene3D" id="3.40.50.1820">
    <property type="entry name" value="alpha/beta hydrolase"/>
    <property type="match status" value="2"/>
</dbReference>
<evidence type="ECO:0000256" key="4">
    <source>
        <dbReference type="SAM" id="SignalP"/>
    </source>
</evidence>
<dbReference type="GO" id="GO:0008239">
    <property type="term" value="F:dipeptidyl-peptidase activity"/>
    <property type="evidence" value="ECO:0007669"/>
    <property type="project" value="InterPro"/>
</dbReference>
<keyword evidence="4" id="KW-0732">Signal</keyword>
<dbReference type="GO" id="GO:0052689">
    <property type="term" value="F:carboxylic ester hydrolase activity"/>
    <property type="evidence" value="ECO:0007669"/>
    <property type="project" value="UniProtKB-ARBA"/>
</dbReference>
<dbReference type="InterPro" id="IPR008979">
    <property type="entry name" value="Galactose-bd-like_sf"/>
</dbReference>
<dbReference type="SUPFAM" id="SSF49785">
    <property type="entry name" value="Galactose-binding domain-like"/>
    <property type="match status" value="1"/>
</dbReference>
<evidence type="ECO:0000313" key="7">
    <source>
        <dbReference type="Proteomes" id="UP000551501"/>
    </source>
</evidence>
<keyword evidence="2" id="KW-0378">Hydrolase</keyword>
<feature type="region of interest" description="Disordered" evidence="3">
    <location>
        <begin position="572"/>
        <end position="596"/>
    </location>
</feature>
<keyword evidence="7" id="KW-1185">Reference proteome</keyword>
<dbReference type="InterPro" id="IPR029058">
    <property type="entry name" value="AB_hydrolase_fold"/>
</dbReference>
<keyword evidence="6" id="KW-0067">ATP-binding</keyword>
<comment type="similarity">
    <text evidence="1">Belongs to the AB hydrolase superfamily.</text>
</comment>
<sequence length="596" mass="61496">MRTVTPSMSRTVGVAVALTALVATAVHPPTAAAERQAAAPTTLHFRVPDGHGGSCDVVGDLYRPAGASRSRPVPAVMGTNGFAGSKDDLAPMAEMFAARGYAVLAYSGLGFGGSSCRVTLDSPTPDGRAASTLIGYLGGASGIAYTDAGHRTTAPPVDFVIRDDASEGRVHDPRVGMFGGSYGGAVQFAAAATDPRLDAIVPMATWNDLSYSIVPNNTGQTSGVTTSAPGAFKLNWGVTFAAAGVAAGVAHATVTPDRLTGCPNFPREVCDGIAQGVATGVPSRAVVDRLRSASVSTYIDRVRTPTLLVQGEQDTLFNLNESSATYAALAERGVPTQLIWYSGGHSGTAATGDIDESAPDPRRQYVTGRIVEWFDTHLKRNSAPGGPTFSYYRPWADRGDARAAYAFADSVAAPDHIRLAFSGTNALVSDRSQTRPGRARLTTPAIPIPAGSDAADGIGVAGATIDDDPGTFVRWTSARLTDAIDVVGSPSATLSVDARENGRAVRRDSLVLFLKVVDVAPNGTATTVGDLVAPARIGDPARPFTVTMPAVAHRFGAGHRVRLVIAGNSSNYRPGEPSASVSIPASGGSLTLPVRS</sequence>
<dbReference type="Pfam" id="PF08530">
    <property type="entry name" value="PepX_C"/>
    <property type="match status" value="1"/>
</dbReference>
<accession>A0A840F7J6</accession>
<keyword evidence="6" id="KW-0547">Nucleotide-binding</keyword>
<feature type="signal peptide" evidence="4">
    <location>
        <begin position="1"/>
        <end position="25"/>
    </location>
</feature>
<dbReference type="AlphaFoldDB" id="A0A840F7J6"/>
<dbReference type="PANTHER" id="PTHR22946">
    <property type="entry name" value="DIENELACTONE HYDROLASE DOMAIN-CONTAINING PROTEIN-RELATED"/>
    <property type="match status" value="1"/>
</dbReference>
<dbReference type="EMBL" id="JACIFP010000001">
    <property type="protein sequence ID" value="MBB4137559.1"/>
    <property type="molecule type" value="Genomic_DNA"/>
</dbReference>
<reference evidence="6 7" key="1">
    <citation type="submission" date="2020-08" db="EMBL/GenBank/DDBJ databases">
        <title>Sequencing the genomes of 1000 actinobacteria strains.</title>
        <authorList>
            <person name="Klenk H.-P."/>
        </authorList>
    </citation>
    <scope>NUCLEOTIDE SEQUENCE [LARGE SCALE GENOMIC DNA]</scope>
    <source>
        <strain evidence="6 7">DSM 45298</strain>
    </source>
</reference>
<dbReference type="Gene3D" id="2.60.120.260">
    <property type="entry name" value="Galactose-binding domain-like"/>
    <property type="match status" value="1"/>
</dbReference>
<evidence type="ECO:0000313" key="6">
    <source>
        <dbReference type="EMBL" id="MBB4137559.1"/>
    </source>
</evidence>
<proteinExistence type="inferred from homology"/>
<comment type="caution">
    <text evidence="6">The sequence shown here is derived from an EMBL/GenBank/DDBJ whole genome shotgun (WGS) entry which is preliminary data.</text>
</comment>
<gene>
    <name evidence="6" type="ORF">BKA16_004111</name>
</gene>
<evidence type="ECO:0000256" key="2">
    <source>
        <dbReference type="ARBA" id="ARBA00022801"/>
    </source>
</evidence>
<dbReference type="InterPro" id="IPR050261">
    <property type="entry name" value="FrsA_esterase"/>
</dbReference>
<evidence type="ECO:0000259" key="5">
    <source>
        <dbReference type="SMART" id="SM00939"/>
    </source>
</evidence>
<organism evidence="6 7">
    <name type="scientific">Gordonia humi</name>
    <dbReference type="NCBI Taxonomy" id="686429"/>
    <lineage>
        <taxon>Bacteria</taxon>
        <taxon>Bacillati</taxon>
        <taxon>Actinomycetota</taxon>
        <taxon>Actinomycetes</taxon>
        <taxon>Mycobacteriales</taxon>
        <taxon>Gordoniaceae</taxon>
        <taxon>Gordonia</taxon>
    </lineage>
</organism>
<dbReference type="InterPro" id="IPR000383">
    <property type="entry name" value="Xaa-Pro-like_dom"/>
</dbReference>
<protein>
    <submittedName>
        <fullName evidence="6">ABC-2 type transport system ATP-binding protein</fullName>
    </submittedName>
</protein>
<dbReference type="SUPFAM" id="SSF53474">
    <property type="entry name" value="alpha/beta-Hydrolases"/>
    <property type="match status" value="1"/>
</dbReference>
<feature type="chain" id="PRO_5039320950" evidence="4">
    <location>
        <begin position="26"/>
        <end position="596"/>
    </location>
</feature>
<dbReference type="InterPro" id="IPR013736">
    <property type="entry name" value="Xaa-Pro_dipept_C"/>
</dbReference>
<feature type="domain" description="Xaa-Pro dipeptidyl-peptidase C-terminal" evidence="5">
    <location>
        <begin position="371"/>
        <end position="591"/>
    </location>
</feature>
<name>A0A840F7J6_9ACTN</name>
<dbReference type="Proteomes" id="UP000551501">
    <property type="component" value="Unassembled WGS sequence"/>
</dbReference>
<dbReference type="GO" id="GO:0005524">
    <property type="term" value="F:ATP binding"/>
    <property type="evidence" value="ECO:0007669"/>
    <property type="project" value="UniProtKB-KW"/>
</dbReference>
<dbReference type="Pfam" id="PF02129">
    <property type="entry name" value="Peptidase_S15"/>
    <property type="match status" value="1"/>
</dbReference>
<dbReference type="PANTHER" id="PTHR22946:SF9">
    <property type="entry name" value="POLYKETIDE TRANSFERASE AF380"/>
    <property type="match status" value="1"/>
</dbReference>
<evidence type="ECO:0000256" key="1">
    <source>
        <dbReference type="ARBA" id="ARBA00008645"/>
    </source>
</evidence>
<dbReference type="SMART" id="SM00939">
    <property type="entry name" value="PepX_C"/>
    <property type="match status" value="1"/>
</dbReference>
<dbReference type="RefSeq" id="WP_246371838.1">
    <property type="nucleotide sequence ID" value="NZ_BAABHL010000130.1"/>
</dbReference>